<name>A0ABR7HP26_9FIRM</name>
<reference evidence="1 2" key="1">
    <citation type="submission" date="2020-08" db="EMBL/GenBank/DDBJ databases">
        <title>Genome public.</title>
        <authorList>
            <person name="Liu C."/>
            <person name="Sun Q."/>
        </authorList>
    </citation>
    <scope>NUCLEOTIDE SEQUENCE [LARGE SCALE GENOMIC DNA]</scope>
    <source>
        <strain evidence="1 2">New-38</strain>
    </source>
</reference>
<evidence type="ECO:0000313" key="1">
    <source>
        <dbReference type="EMBL" id="MBC5729274.1"/>
    </source>
</evidence>
<organism evidence="1 2">
    <name type="scientific">Pseudoflavonifractor hominis</name>
    <dbReference type="NCBI Taxonomy" id="2763059"/>
    <lineage>
        <taxon>Bacteria</taxon>
        <taxon>Bacillati</taxon>
        <taxon>Bacillota</taxon>
        <taxon>Clostridia</taxon>
        <taxon>Eubacteriales</taxon>
        <taxon>Oscillospiraceae</taxon>
        <taxon>Pseudoflavonifractor</taxon>
    </lineage>
</organism>
<sequence>MIALCLLLPSCGGETGNEAEQLALDIRTEYLAMQSCAAHVELTADYGQRVYTYGLDLSYVREEEMTLTITEPEHIAGIMAHIREGETTLEYEGVRVETGPLNEAGLSPMNALPVLLTGIQEGFLAESVLEGGGEEPETLHITIRDPEAEAGSGTELQIWFDLATHAMLRGEISQDGFTVVQCVLSGFSMT</sequence>
<accession>A0ABR7HP26</accession>
<dbReference type="EMBL" id="JACOPR010000001">
    <property type="protein sequence ID" value="MBC5729274.1"/>
    <property type="molecule type" value="Genomic_DNA"/>
</dbReference>
<dbReference type="Proteomes" id="UP000660021">
    <property type="component" value="Unassembled WGS sequence"/>
</dbReference>
<evidence type="ECO:0008006" key="3">
    <source>
        <dbReference type="Google" id="ProtNLM"/>
    </source>
</evidence>
<protein>
    <recommendedName>
        <fullName evidence="3">Outer membrane lipoprotein-sorting protein</fullName>
    </recommendedName>
</protein>
<gene>
    <name evidence="1" type="ORF">H8S34_00295</name>
</gene>
<proteinExistence type="predicted"/>
<keyword evidence="2" id="KW-1185">Reference proteome</keyword>
<evidence type="ECO:0000313" key="2">
    <source>
        <dbReference type="Proteomes" id="UP000660021"/>
    </source>
</evidence>
<comment type="caution">
    <text evidence="1">The sequence shown here is derived from an EMBL/GenBank/DDBJ whole genome shotgun (WGS) entry which is preliminary data.</text>
</comment>